<reference evidence="1 2" key="1">
    <citation type="submission" date="2008-09" db="EMBL/GenBank/DDBJ databases">
        <authorList>
            <person name="Fulton L."/>
            <person name="Clifton S."/>
            <person name="Fulton B."/>
            <person name="Xu J."/>
            <person name="Minx P."/>
            <person name="Pepin K.H."/>
            <person name="Johnson M."/>
            <person name="Thiruvilangam P."/>
            <person name="Bhonagiri V."/>
            <person name="Nash W.E."/>
            <person name="Mardis E.R."/>
            <person name="Wilson R.K."/>
        </authorList>
    </citation>
    <scope>NUCLEOTIDE SEQUENCE [LARGE SCALE GENOMIC DNA]</scope>
    <source>
        <strain evidence="1 2">DSM 13275</strain>
    </source>
</reference>
<reference evidence="1 2" key="2">
    <citation type="submission" date="2008-10" db="EMBL/GenBank/DDBJ databases">
        <title>Draft genome sequence of Clostridium hiranonis (DSM 13275).</title>
        <authorList>
            <person name="Sudarsanam P."/>
            <person name="Ley R."/>
            <person name="Guruge J."/>
            <person name="Turnbaugh P.J."/>
            <person name="Mahowald M."/>
            <person name="Liep D."/>
            <person name="Gordon J."/>
        </authorList>
    </citation>
    <scope>NUCLEOTIDE SEQUENCE [LARGE SCALE GENOMIC DNA]</scope>
    <source>
        <strain evidence="1 2">DSM 13275</strain>
    </source>
</reference>
<dbReference type="AlphaFoldDB" id="B6FXM1"/>
<protein>
    <submittedName>
        <fullName evidence="1">Uncharacterized protein</fullName>
    </submittedName>
</protein>
<name>B6FXM1_PEPHT</name>
<evidence type="ECO:0000313" key="1">
    <source>
        <dbReference type="EMBL" id="EEA85722.1"/>
    </source>
</evidence>
<sequence>MVILMLVHIYSTKIDYEFELDDKITLVSNESWLGEHILIKMISDSYNEPNAVHDESDIRCYYYMKGRYFELEKYLKVDKQNITFIQDFDEIFEYEDFLERIKDSEYYFVLFTRDVKDPSRPIRKMVVDEDKTTKNKIYITLEKPV</sequence>
<evidence type="ECO:0000313" key="2">
    <source>
        <dbReference type="Proteomes" id="UP000003178"/>
    </source>
</evidence>
<accession>B6FXM1</accession>
<dbReference type="STRING" id="500633.CLOHIR_00620"/>
<dbReference type="EMBL" id="ABWP01000024">
    <property type="protein sequence ID" value="EEA85722.1"/>
    <property type="molecule type" value="Genomic_DNA"/>
</dbReference>
<dbReference type="HOGENOM" id="CLU_1783495_0_0_9"/>
<gene>
    <name evidence="1" type="ORF">CLOHIR_00620</name>
</gene>
<organism evidence="1 2">
    <name type="scientific">Peptacetobacter hiranonis (strain DSM 13275 / JCM 10541 / KCTC 15199 / TO-931)</name>
    <name type="common">Clostridium hiranonis</name>
    <dbReference type="NCBI Taxonomy" id="500633"/>
    <lineage>
        <taxon>Bacteria</taxon>
        <taxon>Bacillati</taxon>
        <taxon>Bacillota</taxon>
        <taxon>Clostridia</taxon>
        <taxon>Peptostreptococcales</taxon>
        <taxon>Peptostreptococcaceae</taxon>
        <taxon>Peptacetobacter</taxon>
    </lineage>
</organism>
<comment type="caution">
    <text evidence="1">The sequence shown here is derived from an EMBL/GenBank/DDBJ whole genome shotgun (WGS) entry which is preliminary data.</text>
</comment>
<keyword evidence="2" id="KW-1185">Reference proteome</keyword>
<proteinExistence type="predicted"/>
<dbReference type="Proteomes" id="UP000003178">
    <property type="component" value="Unassembled WGS sequence"/>
</dbReference>